<protein>
    <submittedName>
        <fullName evidence="7">Transcriptional regulator containing PAS, AAA-type ATPase, and DNA-binding Fis domains</fullName>
    </submittedName>
</protein>
<dbReference type="SUPFAM" id="SSF52540">
    <property type="entry name" value="P-loop containing nucleoside triphosphate hydrolases"/>
    <property type="match status" value="1"/>
</dbReference>
<evidence type="ECO:0000256" key="4">
    <source>
        <dbReference type="ARBA" id="ARBA00023125"/>
    </source>
</evidence>
<evidence type="ECO:0000256" key="2">
    <source>
        <dbReference type="ARBA" id="ARBA00022840"/>
    </source>
</evidence>
<dbReference type="InterPro" id="IPR003593">
    <property type="entry name" value="AAA+_ATPase"/>
</dbReference>
<dbReference type="Gene3D" id="3.40.50.300">
    <property type="entry name" value="P-loop containing nucleotide triphosphate hydrolases"/>
    <property type="match status" value="1"/>
</dbReference>
<dbReference type="GO" id="GO:0005524">
    <property type="term" value="F:ATP binding"/>
    <property type="evidence" value="ECO:0007669"/>
    <property type="project" value="UniProtKB-KW"/>
</dbReference>
<keyword evidence="4 7" id="KW-0238">DNA-binding</keyword>
<keyword evidence="8" id="KW-1185">Reference proteome</keyword>
<dbReference type="PANTHER" id="PTHR32071">
    <property type="entry name" value="TRANSCRIPTIONAL REGULATORY PROTEIN"/>
    <property type="match status" value="1"/>
</dbReference>
<dbReference type="Pfam" id="PF00158">
    <property type="entry name" value="Sigma54_activat"/>
    <property type="match status" value="1"/>
</dbReference>
<evidence type="ECO:0000256" key="3">
    <source>
        <dbReference type="ARBA" id="ARBA00023015"/>
    </source>
</evidence>
<keyword evidence="5" id="KW-0804">Transcription</keyword>
<dbReference type="Pfam" id="PF02954">
    <property type="entry name" value="HTH_8"/>
    <property type="match status" value="1"/>
</dbReference>
<dbReference type="InterPro" id="IPR009057">
    <property type="entry name" value="Homeodomain-like_sf"/>
</dbReference>
<dbReference type="PROSITE" id="PS00676">
    <property type="entry name" value="SIGMA54_INTERACT_2"/>
    <property type="match status" value="1"/>
</dbReference>
<dbReference type="SMART" id="SM00382">
    <property type="entry name" value="AAA"/>
    <property type="match status" value="1"/>
</dbReference>
<dbReference type="InterPro" id="IPR002197">
    <property type="entry name" value="HTH_Fis"/>
</dbReference>
<dbReference type="PROSITE" id="PS00688">
    <property type="entry name" value="SIGMA54_INTERACT_3"/>
    <property type="match status" value="1"/>
</dbReference>
<dbReference type="InterPro" id="IPR025662">
    <property type="entry name" value="Sigma_54_int_dom_ATP-bd_1"/>
</dbReference>
<dbReference type="Pfam" id="PF25601">
    <property type="entry name" value="AAA_lid_14"/>
    <property type="match status" value="1"/>
</dbReference>
<dbReference type="InterPro" id="IPR025943">
    <property type="entry name" value="Sigma_54_int_dom_ATP-bd_2"/>
</dbReference>
<dbReference type="EMBL" id="FQTY01000005">
    <property type="protein sequence ID" value="SHE71019.1"/>
    <property type="molecule type" value="Genomic_DNA"/>
</dbReference>
<dbReference type="PROSITE" id="PS00675">
    <property type="entry name" value="SIGMA54_INTERACT_1"/>
    <property type="match status" value="1"/>
</dbReference>
<evidence type="ECO:0000313" key="7">
    <source>
        <dbReference type="EMBL" id="SHE71019.1"/>
    </source>
</evidence>
<dbReference type="FunFam" id="3.40.50.300:FF:000006">
    <property type="entry name" value="DNA-binding transcriptional regulator NtrC"/>
    <property type="match status" value="1"/>
</dbReference>
<proteinExistence type="predicted"/>
<dbReference type="PROSITE" id="PS50045">
    <property type="entry name" value="SIGMA54_INTERACT_4"/>
    <property type="match status" value="1"/>
</dbReference>
<dbReference type="CDD" id="cd00009">
    <property type="entry name" value="AAA"/>
    <property type="match status" value="1"/>
</dbReference>
<dbReference type="PANTHER" id="PTHR32071:SF57">
    <property type="entry name" value="C4-DICARBOXYLATE TRANSPORT TRANSCRIPTIONAL REGULATORY PROTEIN DCTD"/>
    <property type="match status" value="1"/>
</dbReference>
<dbReference type="InterPro" id="IPR058031">
    <property type="entry name" value="AAA_lid_NorR"/>
</dbReference>
<keyword evidence="3" id="KW-0805">Transcription regulation</keyword>
<name>A0A1M4VPY1_9FIRM</name>
<dbReference type="STRING" id="1123404.SAMN02745784_01567"/>
<dbReference type="InterPro" id="IPR025944">
    <property type="entry name" value="Sigma_54_int_dom_CS"/>
</dbReference>
<keyword evidence="2" id="KW-0067">ATP-binding</keyword>
<accession>A0A1M4VPY1</accession>
<feature type="domain" description="Sigma-54 factor interaction" evidence="6">
    <location>
        <begin position="265"/>
        <end position="495"/>
    </location>
</feature>
<dbReference type="InterPro" id="IPR002078">
    <property type="entry name" value="Sigma_54_int"/>
</dbReference>
<evidence type="ECO:0000313" key="8">
    <source>
        <dbReference type="Proteomes" id="UP000184114"/>
    </source>
</evidence>
<dbReference type="InterPro" id="IPR027417">
    <property type="entry name" value="P-loop_NTPase"/>
</dbReference>
<dbReference type="GO" id="GO:0006355">
    <property type="term" value="P:regulation of DNA-templated transcription"/>
    <property type="evidence" value="ECO:0007669"/>
    <property type="project" value="InterPro"/>
</dbReference>
<dbReference type="RefSeq" id="WP_072975057.1">
    <property type="nucleotide sequence ID" value="NZ_FQTY01000005.1"/>
</dbReference>
<gene>
    <name evidence="7" type="ORF">SAMN02745784_01567</name>
</gene>
<reference evidence="8" key="1">
    <citation type="submission" date="2016-11" db="EMBL/GenBank/DDBJ databases">
        <authorList>
            <person name="Varghese N."/>
            <person name="Submissions S."/>
        </authorList>
    </citation>
    <scope>NUCLEOTIDE SEQUENCE [LARGE SCALE GENOMIC DNA]</scope>
    <source>
        <strain evidence="8">DSM 18095</strain>
    </source>
</reference>
<dbReference type="SUPFAM" id="SSF46689">
    <property type="entry name" value="Homeodomain-like"/>
    <property type="match status" value="1"/>
</dbReference>
<dbReference type="Gene3D" id="1.10.8.60">
    <property type="match status" value="1"/>
</dbReference>
<organism evidence="7 8">
    <name type="scientific">Tissierella praeacuta DSM 18095</name>
    <dbReference type="NCBI Taxonomy" id="1123404"/>
    <lineage>
        <taxon>Bacteria</taxon>
        <taxon>Bacillati</taxon>
        <taxon>Bacillota</taxon>
        <taxon>Tissierellia</taxon>
        <taxon>Tissierellales</taxon>
        <taxon>Tissierellaceae</taxon>
        <taxon>Tissierella</taxon>
    </lineage>
</organism>
<keyword evidence="1" id="KW-0547">Nucleotide-binding</keyword>
<dbReference type="GeneID" id="90993706"/>
<evidence type="ECO:0000256" key="5">
    <source>
        <dbReference type="ARBA" id="ARBA00023163"/>
    </source>
</evidence>
<dbReference type="Gene3D" id="1.10.10.60">
    <property type="entry name" value="Homeodomain-like"/>
    <property type="match status" value="1"/>
</dbReference>
<evidence type="ECO:0000259" key="6">
    <source>
        <dbReference type="PROSITE" id="PS50045"/>
    </source>
</evidence>
<evidence type="ECO:0000256" key="1">
    <source>
        <dbReference type="ARBA" id="ARBA00022741"/>
    </source>
</evidence>
<dbReference type="Proteomes" id="UP000184114">
    <property type="component" value="Unassembled WGS sequence"/>
</dbReference>
<sequence length="570" mass="64681">MIDLKSLKSSLANIVSTMANLTNMEYAIFNTNAELVSSTQVYLQRKGLKVHLTSIEEVLNQGNVIVNKPGLMKSCVGCRFVNNCPSTIEILSCIKLNGEPIGVVSLTSFSQEGHNMIEENIRIYTDMLEDISNLISMFAFNENSKKDTQVLHEIISNIIEETEDNYLIVNNRGLLIHWTKGIEELFSYCDLYTQTIDLMFPKDITNWIFNEEKQGKKYCVIEGFKGILYSRPLKIEEDIVGYILKLEKDKNSSNSHIKEDYLGSIISNDYKIENIKSQIKKISNSSSSVLITGDTGTGKEVVAKAIHYTSKRANNPFIPINCANIPDSLFESELFGYEEGAFTGAKKGGKLGLFELANGGSIFLDEIGELPIYLQAKLLRVLQENAIQRLGSITNIPVDIRIIAATNQDLESMVNENKFRADLFYRLNVIPIYLPPLNQRLSDIDILSTHFIEKYNRKLMKNINNISKEALELMKSYSWPGNVRELENTIEYAINMEDTEIIHIESLPHRIRKKANGKNDFKELIAQKEADLIINVLNKHGWDLEGKQKASKELGISIRTLYRKLKELEI</sequence>
<dbReference type="GO" id="GO:0043565">
    <property type="term" value="F:sequence-specific DNA binding"/>
    <property type="evidence" value="ECO:0007669"/>
    <property type="project" value="InterPro"/>
</dbReference>
<dbReference type="AlphaFoldDB" id="A0A1M4VPY1"/>